<accession>A0AAN9MW24</accession>
<evidence type="ECO:0000313" key="2">
    <source>
        <dbReference type="Proteomes" id="UP001367508"/>
    </source>
</evidence>
<reference evidence="1 2" key="1">
    <citation type="submission" date="2024-01" db="EMBL/GenBank/DDBJ databases">
        <title>The genomes of 5 underutilized Papilionoideae crops provide insights into root nodulation and disease resistanc.</title>
        <authorList>
            <person name="Jiang F."/>
        </authorList>
    </citation>
    <scope>NUCLEOTIDE SEQUENCE [LARGE SCALE GENOMIC DNA]</scope>
    <source>
        <strain evidence="1">LVBAO_FW01</strain>
        <tissue evidence="1">Leaves</tissue>
    </source>
</reference>
<dbReference type="Proteomes" id="UP001367508">
    <property type="component" value="Unassembled WGS sequence"/>
</dbReference>
<evidence type="ECO:0000313" key="1">
    <source>
        <dbReference type="EMBL" id="KAK7361001.1"/>
    </source>
</evidence>
<keyword evidence="2" id="KW-1185">Reference proteome</keyword>
<sequence>MLEGHFYKRVIIHHAMFGVEMFTPWCSLKSFYIGIDEMLRLSNNRAAHAASGYGFMVHVHAMQRWTCLI</sequence>
<dbReference type="EMBL" id="JAYMYQ010000001">
    <property type="protein sequence ID" value="KAK7361001.1"/>
    <property type="molecule type" value="Genomic_DNA"/>
</dbReference>
<organism evidence="1 2">
    <name type="scientific">Canavalia gladiata</name>
    <name type="common">Sword bean</name>
    <name type="synonym">Dolichos gladiatus</name>
    <dbReference type="NCBI Taxonomy" id="3824"/>
    <lineage>
        <taxon>Eukaryota</taxon>
        <taxon>Viridiplantae</taxon>
        <taxon>Streptophyta</taxon>
        <taxon>Embryophyta</taxon>
        <taxon>Tracheophyta</taxon>
        <taxon>Spermatophyta</taxon>
        <taxon>Magnoliopsida</taxon>
        <taxon>eudicotyledons</taxon>
        <taxon>Gunneridae</taxon>
        <taxon>Pentapetalae</taxon>
        <taxon>rosids</taxon>
        <taxon>fabids</taxon>
        <taxon>Fabales</taxon>
        <taxon>Fabaceae</taxon>
        <taxon>Papilionoideae</taxon>
        <taxon>50 kb inversion clade</taxon>
        <taxon>NPAAA clade</taxon>
        <taxon>indigoferoid/millettioid clade</taxon>
        <taxon>Phaseoleae</taxon>
        <taxon>Canavalia</taxon>
    </lineage>
</organism>
<protein>
    <submittedName>
        <fullName evidence="1">Uncharacterized protein</fullName>
    </submittedName>
</protein>
<comment type="caution">
    <text evidence="1">The sequence shown here is derived from an EMBL/GenBank/DDBJ whole genome shotgun (WGS) entry which is preliminary data.</text>
</comment>
<dbReference type="AlphaFoldDB" id="A0AAN9MW24"/>
<gene>
    <name evidence="1" type="ORF">VNO77_03024</name>
</gene>
<proteinExistence type="predicted"/>
<name>A0AAN9MW24_CANGL</name>